<evidence type="ECO:0000313" key="2">
    <source>
        <dbReference type="Proteomes" id="UP000614058"/>
    </source>
</evidence>
<proteinExistence type="predicted"/>
<accession>A0ABS1BTB0</accession>
<dbReference type="GeneID" id="84907872"/>
<sequence>MQPEKPIIFTYIESTHLETEEEKLMRNLNTLMHRIFMDIEGVTDSALVDGAAGKLMKHEGNHTDFDTLTHGIVAIYNFKARISRALQTKEPMEYFWVTLQNQHHVFYPIPMRPHMFIYIAVDKTSTMPTNVITKLKQLTLPTD</sequence>
<gene>
    <name evidence="1" type="ORF">JDW22_07970</name>
</gene>
<protein>
    <submittedName>
        <fullName evidence="1">Uncharacterized protein</fullName>
    </submittedName>
</protein>
<dbReference type="EMBL" id="JAEHNZ010000002">
    <property type="protein sequence ID" value="MBK0396516.1"/>
    <property type="molecule type" value="Genomic_DNA"/>
</dbReference>
<keyword evidence="2" id="KW-1185">Reference proteome</keyword>
<name>A0ABS1BTB0_9NEIS</name>
<reference evidence="1 2" key="1">
    <citation type="journal article" date="2021" name="Pathogens">
        <title>Isolation and Characterization of Kingella bonacorsii sp. nov., A Novel Kingella Species Detected in a Stable Periodontitis Subject.</title>
        <authorList>
            <person name="Antezack A."/>
            <person name="Boxberger M."/>
            <person name="Rolland C."/>
            <person name="Monnet-Corti V."/>
            <person name="La Scola B."/>
        </authorList>
    </citation>
    <scope>NUCLEOTIDE SEQUENCE [LARGE SCALE GENOMIC DNA]</scope>
    <source>
        <strain evidence="1 2">Marseille-Q4569</strain>
    </source>
</reference>
<dbReference type="RefSeq" id="WP_003798553.1">
    <property type="nucleotide sequence ID" value="NZ_JAEHNZ010000002.1"/>
</dbReference>
<evidence type="ECO:0000313" key="1">
    <source>
        <dbReference type="EMBL" id="MBK0396516.1"/>
    </source>
</evidence>
<organism evidence="1 2">
    <name type="scientific">Kingella bonacorsii</name>
    <dbReference type="NCBI Taxonomy" id="2796361"/>
    <lineage>
        <taxon>Bacteria</taxon>
        <taxon>Pseudomonadati</taxon>
        <taxon>Pseudomonadota</taxon>
        <taxon>Betaproteobacteria</taxon>
        <taxon>Neisseriales</taxon>
        <taxon>Neisseriaceae</taxon>
        <taxon>Kingella</taxon>
    </lineage>
</organism>
<comment type="caution">
    <text evidence="1">The sequence shown here is derived from an EMBL/GenBank/DDBJ whole genome shotgun (WGS) entry which is preliminary data.</text>
</comment>
<dbReference type="Proteomes" id="UP000614058">
    <property type="component" value="Unassembled WGS sequence"/>
</dbReference>